<reference evidence="1" key="1">
    <citation type="submission" date="2023-10" db="EMBL/GenBank/DDBJ databases">
        <title>Complete genome sequence of Streptomyces sp. JL1001.</title>
        <authorList>
            <person name="Jiang L."/>
        </authorList>
    </citation>
    <scope>NUCLEOTIDE SEQUENCE</scope>
    <source>
        <strain evidence="1">JL1001</strain>
    </source>
</reference>
<evidence type="ECO:0000313" key="1">
    <source>
        <dbReference type="EMBL" id="XCN18566.1"/>
    </source>
</evidence>
<dbReference type="EMBL" id="CP136798">
    <property type="protein sequence ID" value="XCN18566.1"/>
    <property type="molecule type" value="Genomic_DNA"/>
</dbReference>
<gene>
    <name evidence="1" type="ORF">R1Y80_35130</name>
</gene>
<proteinExistence type="predicted"/>
<sequence>MRNELAIALIGAGSALTGAVIGGTAAVVAASKTARSAYLGSLDSLRRTAQREVYAELLRAAHAYEAGTGAVLESAGFLLEGLLSEQEGLPRRHSSSQRSAFRRAISSAADPEPVAAAARQVELEGPSRVAAAARNVRAAAQQLSTTLNSIEDADEGFRPATSADLPREHFELLKSAISTFTETARKHLNHR</sequence>
<dbReference type="AlphaFoldDB" id="A0AAU8KR43"/>
<organism evidence="1">
    <name type="scientific">Streptomyces sp. JL1001</name>
    <dbReference type="NCBI Taxonomy" id="3078227"/>
    <lineage>
        <taxon>Bacteria</taxon>
        <taxon>Bacillati</taxon>
        <taxon>Actinomycetota</taxon>
        <taxon>Actinomycetes</taxon>
        <taxon>Kitasatosporales</taxon>
        <taxon>Streptomycetaceae</taxon>
        <taxon>Streptomyces</taxon>
    </lineage>
</organism>
<protein>
    <recommendedName>
        <fullName evidence="2">Proline dehydrogenase</fullName>
    </recommendedName>
</protein>
<dbReference type="RefSeq" id="WP_354598837.1">
    <property type="nucleotide sequence ID" value="NZ_CP136798.1"/>
</dbReference>
<evidence type="ECO:0008006" key="2">
    <source>
        <dbReference type="Google" id="ProtNLM"/>
    </source>
</evidence>
<accession>A0AAU8KR43</accession>
<name>A0AAU8KR43_9ACTN</name>